<evidence type="ECO:0000256" key="1">
    <source>
        <dbReference type="SAM" id="MobiDB-lite"/>
    </source>
</evidence>
<dbReference type="EMBL" id="JAIWYP010000011">
    <property type="protein sequence ID" value="KAH3734269.1"/>
    <property type="molecule type" value="Genomic_DNA"/>
</dbReference>
<name>A0A9D4CY60_DREPO</name>
<evidence type="ECO:0000313" key="2">
    <source>
        <dbReference type="EMBL" id="KAH3734269.1"/>
    </source>
</evidence>
<dbReference type="Proteomes" id="UP000828390">
    <property type="component" value="Unassembled WGS sequence"/>
</dbReference>
<comment type="caution">
    <text evidence="2">The sequence shown here is derived from an EMBL/GenBank/DDBJ whole genome shotgun (WGS) entry which is preliminary data.</text>
</comment>
<proteinExistence type="predicted"/>
<accession>A0A9D4CY60</accession>
<feature type="region of interest" description="Disordered" evidence="1">
    <location>
        <begin position="40"/>
        <end position="59"/>
    </location>
</feature>
<protein>
    <submittedName>
        <fullName evidence="2">Uncharacterized protein</fullName>
    </submittedName>
</protein>
<organism evidence="2 3">
    <name type="scientific">Dreissena polymorpha</name>
    <name type="common">Zebra mussel</name>
    <name type="synonym">Mytilus polymorpha</name>
    <dbReference type="NCBI Taxonomy" id="45954"/>
    <lineage>
        <taxon>Eukaryota</taxon>
        <taxon>Metazoa</taxon>
        <taxon>Spiralia</taxon>
        <taxon>Lophotrochozoa</taxon>
        <taxon>Mollusca</taxon>
        <taxon>Bivalvia</taxon>
        <taxon>Autobranchia</taxon>
        <taxon>Heteroconchia</taxon>
        <taxon>Euheterodonta</taxon>
        <taxon>Imparidentia</taxon>
        <taxon>Neoheterodontei</taxon>
        <taxon>Myida</taxon>
        <taxon>Dreissenoidea</taxon>
        <taxon>Dreissenidae</taxon>
        <taxon>Dreissena</taxon>
    </lineage>
</organism>
<keyword evidence="3" id="KW-1185">Reference proteome</keyword>
<evidence type="ECO:0000313" key="3">
    <source>
        <dbReference type="Proteomes" id="UP000828390"/>
    </source>
</evidence>
<gene>
    <name evidence="2" type="ORF">DPMN_040708</name>
</gene>
<dbReference type="AlphaFoldDB" id="A0A9D4CY60"/>
<reference evidence="2" key="2">
    <citation type="submission" date="2020-11" db="EMBL/GenBank/DDBJ databases">
        <authorList>
            <person name="McCartney M.A."/>
            <person name="Auch B."/>
            <person name="Kono T."/>
            <person name="Mallez S."/>
            <person name="Becker A."/>
            <person name="Gohl D.M."/>
            <person name="Silverstein K.A.T."/>
            <person name="Koren S."/>
            <person name="Bechman K.B."/>
            <person name="Herman A."/>
            <person name="Abrahante J.E."/>
            <person name="Garbe J."/>
        </authorList>
    </citation>
    <scope>NUCLEOTIDE SEQUENCE</scope>
    <source>
        <strain evidence="2">Duluth1</strain>
        <tissue evidence="2">Whole animal</tissue>
    </source>
</reference>
<reference evidence="2" key="1">
    <citation type="journal article" date="2019" name="bioRxiv">
        <title>The Genome of the Zebra Mussel, Dreissena polymorpha: A Resource for Invasive Species Research.</title>
        <authorList>
            <person name="McCartney M.A."/>
            <person name="Auch B."/>
            <person name="Kono T."/>
            <person name="Mallez S."/>
            <person name="Zhang Y."/>
            <person name="Obille A."/>
            <person name="Becker A."/>
            <person name="Abrahante J.E."/>
            <person name="Garbe J."/>
            <person name="Badalamenti J.P."/>
            <person name="Herman A."/>
            <person name="Mangelson H."/>
            <person name="Liachko I."/>
            <person name="Sullivan S."/>
            <person name="Sone E.D."/>
            <person name="Koren S."/>
            <person name="Silverstein K.A.T."/>
            <person name="Beckman K.B."/>
            <person name="Gohl D.M."/>
        </authorList>
    </citation>
    <scope>NUCLEOTIDE SEQUENCE</scope>
    <source>
        <strain evidence="2">Duluth1</strain>
        <tissue evidence="2">Whole animal</tissue>
    </source>
</reference>
<sequence length="59" mass="6692">MSGSGWSNARKLAFSIAVHRLCLQINCIQANPSKRPHLYSISWNRNPKRSSRKEPLVEG</sequence>